<evidence type="ECO:0000256" key="1">
    <source>
        <dbReference type="ARBA" id="ARBA00004173"/>
    </source>
</evidence>
<dbReference type="PANTHER" id="PTHR13126">
    <property type="entry name" value="CHAPERONE ATP11"/>
    <property type="match status" value="1"/>
</dbReference>
<feature type="region of interest" description="Disordered" evidence="5">
    <location>
        <begin position="17"/>
        <end position="103"/>
    </location>
</feature>
<feature type="compositionally biased region" description="Polar residues" evidence="5">
    <location>
        <begin position="17"/>
        <end position="49"/>
    </location>
</feature>
<evidence type="ECO:0000256" key="3">
    <source>
        <dbReference type="ARBA" id="ARBA00022946"/>
    </source>
</evidence>
<gene>
    <name evidence="6" type="ORF">ONB1V03_LOCUS14499</name>
</gene>
<proteinExistence type="inferred from homology"/>
<keyword evidence="3" id="KW-0809">Transit peptide</keyword>
<evidence type="ECO:0000313" key="7">
    <source>
        <dbReference type="Proteomes" id="UP000728032"/>
    </source>
</evidence>
<dbReference type="AlphaFoldDB" id="A0A7R9QTL3"/>
<dbReference type="GO" id="GO:0033615">
    <property type="term" value="P:mitochondrial proton-transporting ATP synthase complex assembly"/>
    <property type="evidence" value="ECO:0007669"/>
    <property type="project" value="TreeGrafter"/>
</dbReference>
<dbReference type="Proteomes" id="UP000728032">
    <property type="component" value="Unassembled WGS sequence"/>
</dbReference>
<dbReference type="EMBL" id="CAJPVJ010013825">
    <property type="protein sequence ID" value="CAG2175060.1"/>
    <property type="molecule type" value="Genomic_DNA"/>
</dbReference>
<feature type="compositionally biased region" description="Basic and acidic residues" evidence="5">
    <location>
        <begin position="75"/>
        <end position="87"/>
    </location>
</feature>
<dbReference type="Pfam" id="PF06644">
    <property type="entry name" value="ATP11"/>
    <property type="match status" value="1"/>
</dbReference>
<comment type="similarity">
    <text evidence="2">Belongs to the ATP11 family.</text>
</comment>
<feature type="region of interest" description="Disordered" evidence="5">
    <location>
        <begin position="131"/>
        <end position="153"/>
    </location>
</feature>
<dbReference type="EMBL" id="OC928650">
    <property type="protein sequence ID" value="CAD7657874.1"/>
    <property type="molecule type" value="Genomic_DNA"/>
</dbReference>
<dbReference type="InterPro" id="IPR010591">
    <property type="entry name" value="ATP11"/>
</dbReference>
<organism evidence="6">
    <name type="scientific">Oppiella nova</name>
    <dbReference type="NCBI Taxonomy" id="334625"/>
    <lineage>
        <taxon>Eukaryota</taxon>
        <taxon>Metazoa</taxon>
        <taxon>Ecdysozoa</taxon>
        <taxon>Arthropoda</taxon>
        <taxon>Chelicerata</taxon>
        <taxon>Arachnida</taxon>
        <taxon>Acari</taxon>
        <taxon>Acariformes</taxon>
        <taxon>Sarcoptiformes</taxon>
        <taxon>Oribatida</taxon>
        <taxon>Brachypylina</taxon>
        <taxon>Oppioidea</taxon>
        <taxon>Oppiidae</taxon>
        <taxon>Oppiella</taxon>
    </lineage>
</organism>
<reference evidence="6" key="1">
    <citation type="submission" date="2020-11" db="EMBL/GenBank/DDBJ databases">
        <authorList>
            <person name="Tran Van P."/>
        </authorList>
    </citation>
    <scope>NUCLEOTIDE SEQUENCE</scope>
</reference>
<dbReference type="GO" id="GO:0005739">
    <property type="term" value="C:mitochondrion"/>
    <property type="evidence" value="ECO:0007669"/>
    <property type="project" value="UniProtKB-SubCell"/>
</dbReference>
<evidence type="ECO:0000256" key="5">
    <source>
        <dbReference type="SAM" id="MobiDB-lite"/>
    </source>
</evidence>
<protein>
    <submittedName>
        <fullName evidence="6">Uncharacterized protein</fullName>
    </submittedName>
</protein>
<keyword evidence="4" id="KW-0496">Mitochondrion</keyword>
<accession>A0A7R9QTL3</accession>
<dbReference type="PANTHER" id="PTHR13126:SF0">
    <property type="entry name" value="ATP SYNTHASE MITOCHONDRIAL F1 COMPLEX ASSEMBLY FACTOR 1"/>
    <property type="match status" value="1"/>
</dbReference>
<evidence type="ECO:0000256" key="4">
    <source>
        <dbReference type="ARBA" id="ARBA00023128"/>
    </source>
</evidence>
<comment type="subcellular location">
    <subcellularLocation>
        <location evidence="1">Mitochondrion</location>
    </subcellularLocation>
</comment>
<keyword evidence="7" id="KW-1185">Reference proteome</keyword>
<sequence>MIGTVGRIVSYHTSSVVNGNRGSAVTANPSQDTEDNTMSHQRLVSSEFYSSDKPPAPPVRLASARELTVPVDMRPLPREPDREDEKRKAKSKTTKNVKNSSRGSEKPYKFYTVVYHAMTLYMSGTANGGIGDGDGGGGGEHSTSRSQSSQHTKQEVISVCNAIKCNESIDVKRNVGKNQSLNDILVMDLVSDKTVEEITDIWKSYHKNRDCIYGVIRGDTYDRMFDMSSKYKTFIFAIPKTRLENDGQLYAQNDSNGYEFMLSRFEGHNCFFTPLSAYHRLGETAPYDTNVLNVFEAQCLANQLHWYYSADHNVRQSILLHQFNCEPNVFDHMNVIHELQQMLTVGSSDSSHLSNE</sequence>
<dbReference type="OrthoDB" id="16535at2759"/>
<evidence type="ECO:0000256" key="2">
    <source>
        <dbReference type="ARBA" id="ARBA00009116"/>
    </source>
</evidence>
<name>A0A7R9QTL3_9ACAR</name>
<evidence type="ECO:0000313" key="6">
    <source>
        <dbReference type="EMBL" id="CAD7657874.1"/>
    </source>
</evidence>
<feature type="compositionally biased region" description="Gly residues" evidence="5">
    <location>
        <begin position="131"/>
        <end position="140"/>
    </location>
</feature>